<reference evidence="1 2" key="1">
    <citation type="submission" date="2017-11" db="EMBL/GenBank/DDBJ databases">
        <title>Genome sequencing of a diverse group of Pseudomonas species.</title>
        <authorList>
            <person name="Loper J."/>
        </authorList>
    </citation>
    <scope>NUCLEOTIDE SEQUENCE [LARGE SCALE GENOMIC DNA]</scope>
    <source>
        <strain evidence="1 2">LMG 25716</strain>
    </source>
</reference>
<protein>
    <submittedName>
        <fullName evidence="1">Uncharacterized protein</fullName>
    </submittedName>
</protein>
<proteinExistence type="predicted"/>
<dbReference type="RefSeq" id="WP_100845793.1">
    <property type="nucleotide sequence ID" value="NZ_PHHE01000001.1"/>
</dbReference>
<dbReference type="Proteomes" id="UP000232455">
    <property type="component" value="Unassembled WGS sequence"/>
</dbReference>
<sequence>MSTNTLPTKGQVTAKLYNLEDFEAADHLSCKINSTHLYISATDKIGTDARGFLFNVALDKLPTSGEPATFALGSGNSEASANLIYHFLMLPAKEGSLTLRYFGAQQKVTGEFQFKADEKFIVSDGKLALEGVQEELINSAQTFTAELSGGITSSFEAETIYVTHSAQEGYISLIAYQTVETPSGFEQIQVNLFISDKLKSGTHTFDKTNTDVRAAYIWRSAAYLSQTGELVLLKDPSKDLIVAKLCFDALVLDAEHMKMGLKDGQINYCA</sequence>
<organism evidence="1 2">
    <name type="scientific">Pseudomonas baetica</name>
    <dbReference type="NCBI Taxonomy" id="674054"/>
    <lineage>
        <taxon>Bacteria</taxon>
        <taxon>Pseudomonadati</taxon>
        <taxon>Pseudomonadota</taxon>
        <taxon>Gammaproteobacteria</taxon>
        <taxon>Pseudomonadales</taxon>
        <taxon>Pseudomonadaceae</taxon>
        <taxon>Pseudomonas</taxon>
    </lineage>
</organism>
<evidence type="ECO:0000313" key="2">
    <source>
        <dbReference type="Proteomes" id="UP000232455"/>
    </source>
</evidence>
<gene>
    <name evidence="1" type="ORF">ATI02_1320</name>
</gene>
<name>A0ABX4PU25_9PSED</name>
<comment type="caution">
    <text evidence="1">The sequence shown here is derived from an EMBL/GenBank/DDBJ whole genome shotgun (WGS) entry which is preliminary data.</text>
</comment>
<keyword evidence="2" id="KW-1185">Reference proteome</keyword>
<evidence type="ECO:0000313" key="1">
    <source>
        <dbReference type="EMBL" id="PKA68537.1"/>
    </source>
</evidence>
<dbReference type="EMBL" id="PHHE01000001">
    <property type="protein sequence ID" value="PKA68537.1"/>
    <property type="molecule type" value="Genomic_DNA"/>
</dbReference>
<accession>A0ABX4PU25</accession>